<name>A0A1I7T414_9PELO</name>
<sequence length="86" mass="10271">MLLFVMYFEKLMEMADRSFFAFRMNFKAIVFESVKSVRYKKLFLFHQNPVVRLTILILKLFPEEGPMTSNESCEKSLLKSTFNLFL</sequence>
<accession>A0A1I7T414</accession>
<keyword evidence="1" id="KW-1185">Reference proteome</keyword>
<dbReference type="Proteomes" id="UP000095282">
    <property type="component" value="Unplaced"/>
</dbReference>
<reference evidence="2" key="1">
    <citation type="submission" date="2016-11" db="UniProtKB">
        <authorList>
            <consortium name="WormBaseParasite"/>
        </authorList>
    </citation>
    <scope>IDENTIFICATION</scope>
</reference>
<organism evidence="1 2">
    <name type="scientific">Caenorhabditis tropicalis</name>
    <dbReference type="NCBI Taxonomy" id="1561998"/>
    <lineage>
        <taxon>Eukaryota</taxon>
        <taxon>Metazoa</taxon>
        <taxon>Ecdysozoa</taxon>
        <taxon>Nematoda</taxon>
        <taxon>Chromadorea</taxon>
        <taxon>Rhabditida</taxon>
        <taxon>Rhabditina</taxon>
        <taxon>Rhabditomorpha</taxon>
        <taxon>Rhabditoidea</taxon>
        <taxon>Rhabditidae</taxon>
        <taxon>Peloderinae</taxon>
        <taxon>Caenorhabditis</taxon>
    </lineage>
</organism>
<proteinExistence type="predicted"/>
<protein>
    <submittedName>
        <fullName evidence="2">Ovule protein</fullName>
    </submittedName>
</protein>
<dbReference type="WBParaSite" id="Csp11.Scaffold496.g2212.t1">
    <property type="protein sequence ID" value="Csp11.Scaffold496.g2212.t1"/>
    <property type="gene ID" value="Csp11.Scaffold496.g2212"/>
</dbReference>
<evidence type="ECO:0000313" key="2">
    <source>
        <dbReference type="WBParaSite" id="Csp11.Scaffold496.g2212.t1"/>
    </source>
</evidence>
<evidence type="ECO:0000313" key="1">
    <source>
        <dbReference type="Proteomes" id="UP000095282"/>
    </source>
</evidence>
<dbReference type="AlphaFoldDB" id="A0A1I7T414"/>